<evidence type="ECO:0000259" key="10">
    <source>
        <dbReference type="PROSITE" id="PS51012"/>
    </source>
</evidence>
<organism evidence="11 12">
    <name type="scientific">Lusitaniella coriacea LEGE 07157</name>
    <dbReference type="NCBI Taxonomy" id="945747"/>
    <lineage>
        <taxon>Bacteria</taxon>
        <taxon>Bacillati</taxon>
        <taxon>Cyanobacteriota</taxon>
        <taxon>Cyanophyceae</taxon>
        <taxon>Spirulinales</taxon>
        <taxon>Lusitaniellaceae</taxon>
        <taxon>Lusitaniella</taxon>
    </lineage>
</organism>
<keyword evidence="6 9" id="KW-0812">Transmembrane</keyword>
<dbReference type="PANTHER" id="PTHR30413">
    <property type="entry name" value="INNER MEMBRANE TRANSPORT PERMEASE"/>
    <property type="match status" value="1"/>
</dbReference>
<evidence type="ECO:0000256" key="4">
    <source>
        <dbReference type="ARBA" id="ARBA00022475"/>
    </source>
</evidence>
<feature type="domain" description="ABC transmembrane type-2" evidence="10">
    <location>
        <begin position="127"/>
        <end position="349"/>
    </location>
</feature>
<evidence type="ECO:0000256" key="7">
    <source>
        <dbReference type="ARBA" id="ARBA00022989"/>
    </source>
</evidence>
<keyword evidence="7 9" id="KW-1133">Transmembrane helix</keyword>
<dbReference type="PROSITE" id="PS51012">
    <property type="entry name" value="ABC_TM2"/>
    <property type="match status" value="1"/>
</dbReference>
<feature type="transmembrane region" description="Helical" evidence="9">
    <location>
        <begin position="159"/>
        <end position="178"/>
    </location>
</feature>
<evidence type="ECO:0000256" key="6">
    <source>
        <dbReference type="ARBA" id="ARBA00022692"/>
    </source>
</evidence>
<dbReference type="AlphaFoldDB" id="A0A8J7JC38"/>
<name>A0A8J7JC38_9CYAN</name>
<evidence type="ECO:0000256" key="8">
    <source>
        <dbReference type="ARBA" id="ARBA00023136"/>
    </source>
</evidence>
<evidence type="ECO:0000256" key="5">
    <source>
        <dbReference type="ARBA" id="ARBA00022519"/>
    </source>
</evidence>
<feature type="transmembrane region" description="Helical" evidence="9">
    <location>
        <begin position="43"/>
        <end position="67"/>
    </location>
</feature>
<comment type="subcellular location">
    <subcellularLocation>
        <location evidence="1">Cell inner membrane</location>
        <topology evidence="1">Multi-pass membrane protein</topology>
    </subcellularLocation>
    <subcellularLocation>
        <location evidence="9">Cell membrane</location>
        <topology evidence="9">Multi-pass membrane protein</topology>
    </subcellularLocation>
</comment>
<comment type="similarity">
    <text evidence="2 9">Belongs to the ABC-2 integral membrane protein family.</text>
</comment>
<dbReference type="InterPro" id="IPR013525">
    <property type="entry name" value="ABC2_TM"/>
</dbReference>
<keyword evidence="4 9" id="KW-1003">Cell membrane</keyword>
<keyword evidence="12" id="KW-1185">Reference proteome</keyword>
<gene>
    <name evidence="11" type="ORF">IQ249_14865</name>
</gene>
<evidence type="ECO:0000256" key="3">
    <source>
        <dbReference type="ARBA" id="ARBA00022448"/>
    </source>
</evidence>
<feature type="transmembrane region" description="Helical" evidence="9">
    <location>
        <begin position="199"/>
        <end position="232"/>
    </location>
</feature>
<dbReference type="Proteomes" id="UP000654482">
    <property type="component" value="Unassembled WGS sequence"/>
</dbReference>
<dbReference type="InterPro" id="IPR047817">
    <property type="entry name" value="ABC2_TM_bact-type"/>
</dbReference>
<feature type="transmembrane region" description="Helical" evidence="9">
    <location>
        <begin position="129"/>
        <end position="153"/>
    </location>
</feature>
<feature type="transmembrane region" description="Helical" evidence="9">
    <location>
        <begin position="328"/>
        <end position="349"/>
    </location>
</feature>
<feature type="transmembrane region" description="Helical" evidence="9">
    <location>
        <begin position="271"/>
        <end position="288"/>
    </location>
</feature>
<evidence type="ECO:0000313" key="11">
    <source>
        <dbReference type="EMBL" id="MBE9117180.1"/>
    </source>
</evidence>
<feature type="transmembrane region" description="Helical" evidence="9">
    <location>
        <begin position="6"/>
        <end position="23"/>
    </location>
</feature>
<proteinExistence type="inferred from homology"/>
<dbReference type="EMBL" id="JADEWZ010000021">
    <property type="protein sequence ID" value="MBE9117180.1"/>
    <property type="molecule type" value="Genomic_DNA"/>
</dbReference>
<evidence type="ECO:0000256" key="2">
    <source>
        <dbReference type="ARBA" id="ARBA00007783"/>
    </source>
</evidence>
<protein>
    <recommendedName>
        <fullName evidence="9">Transport permease protein</fullName>
    </recommendedName>
</protein>
<dbReference type="GO" id="GO:0140359">
    <property type="term" value="F:ABC-type transporter activity"/>
    <property type="evidence" value="ECO:0007669"/>
    <property type="project" value="InterPro"/>
</dbReference>
<dbReference type="PANTHER" id="PTHR30413:SF8">
    <property type="entry name" value="TRANSPORT PERMEASE PROTEIN"/>
    <property type="match status" value="1"/>
</dbReference>
<dbReference type="GO" id="GO:0005886">
    <property type="term" value="C:plasma membrane"/>
    <property type="evidence" value="ECO:0007669"/>
    <property type="project" value="UniProtKB-SubCell"/>
</dbReference>
<evidence type="ECO:0000313" key="12">
    <source>
        <dbReference type="Proteomes" id="UP000654482"/>
    </source>
</evidence>
<dbReference type="Pfam" id="PF01061">
    <property type="entry name" value="ABC2_membrane"/>
    <property type="match status" value="1"/>
</dbReference>
<keyword evidence="8 9" id="KW-0472">Membrane</keyword>
<feature type="transmembrane region" description="Helical" evidence="9">
    <location>
        <begin position="238"/>
        <end position="264"/>
    </location>
</feature>
<accession>A0A8J7JC38</accession>
<evidence type="ECO:0000256" key="1">
    <source>
        <dbReference type="ARBA" id="ARBA00004429"/>
    </source>
</evidence>
<reference evidence="11" key="1">
    <citation type="submission" date="2020-10" db="EMBL/GenBank/DDBJ databases">
        <authorList>
            <person name="Castelo-Branco R."/>
            <person name="Eusebio N."/>
            <person name="Adriana R."/>
            <person name="Vieira A."/>
            <person name="Brugerolle De Fraissinette N."/>
            <person name="Rezende De Castro R."/>
            <person name="Schneider M.P."/>
            <person name="Vasconcelos V."/>
            <person name="Leao P.N."/>
        </authorList>
    </citation>
    <scope>NUCLEOTIDE SEQUENCE</scope>
    <source>
        <strain evidence="11">LEGE 07157</strain>
    </source>
</reference>
<dbReference type="GO" id="GO:0015920">
    <property type="term" value="P:lipopolysaccharide transport"/>
    <property type="evidence" value="ECO:0007669"/>
    <property type="project" value="TreeGrafter"/>
</dbReference>
<keyword evidence="5" id="KW-0997">Cell inner membrane</keyword>
<keyword evidence="3 9" id="KW-0813">Transport</keyword>
<evidence type="ECO:0000256" key="9">
    <source>
        <dbReference type="RuleBase" id="RU361157"/>
    </source>
</evidence>
<comment type="caution">
    <text evidence="11">The sequence shown here is derived from an EMBL/GenBank/DDBJ whole genome shotgun (WGS) entry which is preliminary data.</text>
</comment>
<sequence length="357" mass="39633">MATPIIALVLGTVLLLCATSIYIGNSLWKETPILYAQRGNKLWFLGCFLIASALILGTIGYLGYIPVSILRPLRIISGSAGLFLIGYRFYRSKSAVKQFYIDIKRYWELLSVLVPQNLHTRYRGSFLGIYWSLLNPLIMMGIYTAIFGAAFASYYNDSIMNYILAAFTGLVITNFYSASTSQALASVVGNGSLLNKIRLPVGIFPVSMIAANLFQFAMGIFPLLAVMTVIITKKPLNALVLFLPIISLTLVCMGVGFLMSALFVFFRDLGYFYELVCFVLWITSPVFYPSEIVPEAVQPFLAFNPLVPIIENLREITLSGTLPSLSSLGGSLLSGILILAFGWAFFQWLRPRFMDLL</sequence>